<organism evidence="4 5">
    <name type="scientific">Endocarpon pusillum</name>
    <dbReference type="NCBI Taxonomy" id="364733"/>
    <lineage>
        <taxon>Eukaryota</taxon>
        <taxon>Fungi</taxon>
        <taxon>Dikarya</taxon>
        <taxon>Ascomycota</taxon>
        <taxon>Pezizomycotina</taxon>
        <taxon>Eurotiomycetes</taxon>
        <taxon>Chaetothyriomycetidae</taxon>
        <taxon>Verrucariales</taxon>
        <taxon>Verrucariaceae</taxon>
        <taxon>Endocarpon</taxon>
    </lineage>
</organism>
<name>A0A8H7E1J5_9EURO</name>
<feature type="domain" description="Phospholipase/carboxylesterase/thioesterase" evidence="3">
    <location>
        <begin position="2"/>
        <end position="119"/>
    </location>
</feature>
<dbReference type="PANTHER" id="PTHR10655:SF63">
    <property type="entry name" value="PHOSPHOLIPASE_CARBOXYLESTERASE_THIOESTERASE DOMAIN-CONTAINING PROTEIN"/>
    <property type="match status" value="1"/>
</dbReference>
<dbReference type="Pfam" id="PF02230">
    <property type="entry name" value="Abhydrolase_2"/>
    <property type="match status" value="1"/>
</dbReference>
<dbReference type="InterPro" id="IPR003140">
    <property type="entry name" value="PLipase/COase/thioEstase"/>
</dbReference>
<dbReference type="PANTHER" id="PTHR10655">
    <property type="entry name" value="LYSOPHOSPHOLIPASE-RELATED"/>
    <property type="match status" value="1"/>
</dbReference>
<dbReference type="GO" id="GO:0005737">
    <property type="term" value="C:cytoplasm"/>
    <property type="evidence" value="ECO:0007669"/>
    <property type="project" value="TreeGrafter"/>
</dbReference>
<dbReference type="Gene3D" id="3.40.50.1820">
    <property type="entry name" value="alpha/beta hydrolase"/>
    <property type="match status" value="1"/>
</dbReference>
<dbReference type="GO" id="GO:0052689">
    <property type="term" value="F:carboxylic ester hydrolase activity"/>
    <property type="evidence" value="ECO:0007669"/>
    <property type="project" value="TreeGrafter"/>
</dbReference>
<proteinExistence type="inferred from homology"/>
<comment type="caution">
    <text evidence="4">The sequence shown here is derived from an EMBL/GenBank/DDBJ whole genome shotgun (WGS) entry which is preliminary data.</text>
</comment>
<dbReference type="AlphaFoldDB" id="A0A8H7E1J5"/>
<keyword evidence="5" id="KW-1185">Reference proteome</keyword>
<evidence type="ECO:0000313" key="4">
    <source>
        <dbReference type="EMBL" id="KAF7503066.1"/>
    </source>
</evidence>
<reference evidence="4" key="1">
    <citation type="submission" date="2020-02" db="EMBL/GenBank/DDBJ databases">
        <authorList>
            <person name="Palmer J.M."/>
        </authorList>
    </citation>
    <scope>NUCLEOTIDE SEQUENCE</scope>
    <source>
        <strain evidence="4">EPUS1.4</strain>
        <tissue evidence="4">Thallus</tissue>
    </source>
</reference>
<gene>
    <name evidence="4" type="ORF">GJ744_004348</name>
</gene>
<dbReference type="SUPFAM" id="SSF53474">
    <property type="entry name" value="alpha/beta-Hydrolases"/>
    <property type="match status" value="1"/>
</dbReference>
<sequence>MVFPGASLRRSKRFKGIKLFSWFEIFSIQDPSYREETQTEGMIHSSLYLRDLIFEEVQMLKGAVGEGERAEKRIVLGGLSQGCAMSLTTLLSLDFSLGGWVGMSGFMPMRRIFEDTLKADAQDGDKRTVHQHDTEQEESDVEASIDTQSIDPTIQALNAFRQNVLSLPLLDSWSPANVLETPAFYGHGNEDERVACRLGSELVRTLKQMHMSVKHQVYQGLGHWIQAPEEIDDMVSVFSQYGAWPVHVDEDIAS</sequence>
<accession>A0A8H7E1J5</accession>
<evidence type="ECO:0000259" key="3">
    <source>
        <dbReference type="Pfam" id="PF02230"/>
    </source>
</evidence>
<dbReference type="OrthoDB" id="2418081at2759"/>
<feature type="compositionally biased region" description="Basic and acidic residues" evidence="2">
    <location>
        <begin position="122"/>
        <end position="134"/>
    </location>
</feature>
<dbReference type="Proteomes" id="UP000606974">
    <property type="component" value="Unassembled WGS sequence"/>
</dbReference>
<dbReference type="GO" id="GO:0008474">
    <property type="term" value="F:palmitoyl-(protein) hydrolase activity"/>
    <property type="evidence" value="ECO:0007669"/>
    <property type="project" value="TreeGrafter"/>
</dbReference>
<dbReference type="EMBL" id="JAACFV010000199">
    <property type="protein sequence ID" value="KAF7503066.1"/>
    <property type="molecule type" value="Genomic_DNA"/>
</dbReference>
<dbReference type="InterPro" id="IPR050565">
    <property type="entry name" value="LYPA1-2/EST-like"/>
</dbReference>
<evidence type="ECO:0000256" key="1">
    <source>
        <dbReference type="ARBA" id="ARBA00006499"/>
    </source>
</evidence>
<evidence type="ECO:0000256" key="2">
    <source>
        <dbReference type="SAM" id="MobiDB-lite"/>
    </source>
</evidence>
<evidence type="ECO:0000313" key="5">
    <source>
        <dbReference type="Proteomes" id="UP000606974"/>
    </source>
</evidence>
<dbReference type="InterPro" id="IPR029058">
    <property type="entry name" value="AB_hydrolase_fold"/>
</dbReference>
<comment type="similarity">
    <text evidence="1">Belongs to the AB hydrolase superfamily. AB hydrolase 2 family.</text>
</comment>
<feature type="region of interest" description="Disordered" evidence="2">
    <location>
        <begin position="122"/>
        <end position="145"/>
    </location>
</feature>
<protein>
    <recommendedName>
        <fullName evidence="3">Phospholipase/carboxylesterase/thioesterase domain-containing protein</fullName>
    </recommendedName>
</protein>